<keyword evidence="1" id="KW-0472">Membrane</keyword>
<protein>
    <submittedName>
        <fullName evidence="2">Uncharacterized protein</fullName>
    </submittedName>
</protein>
<accession>A0A1I4TLG1</accession>
<dbReference type="RefSeq" id="WP_092906327.1">
    <property type="nucleotide sequence ID" value="NZ_FOUZ01000002.1"/>
</dbReference>
<dbReference type="EMBL" id="FOUZ01000002">
    <property type="protein sequence ID" value="SFM77397.1"/>
    <property type="molecule type" value="Genomic_DNA"/>
</dbReference>
<feature type="transmembrane region" description="Helical" evidence="1">
    <location>
        <begin position="6"/>
        <end position="27"/>
    </location>
</feature>
<keyword evidence="1" id="KW-0812">Transmembrane</keyword>
<keyword evidence="1" id="KW-1133">Transmembrane helix</keyword>
<evidence type="ECO:0000313" key="3">
    <source>
        <dbReference type="Proteomes" id="UP000199149"/>
    </source>
</evidence>
<dbReference type="STRING" id="684065.SAMN05421738_102248"/>
<gene>
    <name evidence="2" type="ORF">SAMN05421738_102248</name>
</gene>
<dbReference type="OrthoDB" id="1272486at2"/>
<sequence length="187" mass="21682">MKKNPSLIGLLSVCGLAVLVFLFYNVFLNKKDGYVIGNPSNKTIIININNKNYTVAPQQQARVELPKGKTKIVYTFNNKTTDTVVEITRGNGFINPTRQEYITFTRPYGIRKNKDSIFLSNHLSIDDKVYQGILEKSSQLYIENFYYNIDQDYPKMFIKSSGSEKATDLSKIFNKEDFKQFYFENYE</sequence>
<evidence type="ECO:0000313" key="2">
    <source>
        <dbReference type="EMBL" id="SFM77397.1"/>
    </source>
</evidence>
<dbReference type="Proteomes" id="UP000199149">
    <property type="component" value="Unassembled WGS sequence"/>
</dbReference>
<name>A0A1I4TLG1_9FLAO</name>
<organism evidence="2 3">
    <name type="scientific">Algoriella xinjiangensis</name>
    <dbReference type="NCBI Taxonomy" id="684065"/>
    <lineage>
        <taxon>Bacteria</taxon>
        <taxon>Pseudomonadati</taxon>
        <taxon>Bacteroidota</taxon>
        <taxon>Flavobacteriia</taxon>
        <taxon>Flavobacteriales</taxon>
        <taxon>Weeksellaceae</taxon>
        <taxon>Algoriella</taxon>
    </lineage>
</organism>
<reference evidence="3" key="1">
    <citation type="submission" date="2016-10" db="EMBL/GenBank/DDBJ databases">
        <authorList>
            <person name="Varghese N."/>
            <person name="Submissions S."/>
        </authorList>
    </citation>
    <scope>NUCLEOTIDE SEQUENCE [LARGE SCALE GENOMIC DNA]</scope>
    <source>
        <strain evidence="3">XJ109</strain>
    </source>
</reference>
<dbReference type="AlphaFoldDB" id="A0A1I4TLG1"/>
<evidence type="ECO:0000256" key="1">
    <source>
        <dbReference type="SAM" id="Phobius"/>
    </source>
</evidence>
<proteinExistence type="predicted"/>
<keyword evidence="3" id="KW-1185">Reference proteome</keyword>